<dbReference type="PANTHER" id="PTHR33121">
    <property type="entry name" value="CYCLIC DI-GMP PHOSPHODIESTERASE PDEF"/>
    <property type="match status" value="1"/>
</dbReference>
<protein>
    <recommendedName>
        <fullName evidence="1">EAL domain-containing protein</fullName>
    </recommendedName>
</protein>
<name>A0A323TH78_9BACI</name>
<sequence length="345" mass="39570">MNSCHKCQTKIPLMNTGEMILSICDEEANLALIKKMEQIGINIFSGLNKLHIPYANWEQLQRCTSLIQSVLNDEQLDKFKGYLKTNEQSDVFEMKKYPLSQLSLIIENPMFVKIIQEKLFQSFMQPIISALDQEVIGYEFLLRPNSKIYSFSPGDLFLFSQHAGLQSTLDSQARVNAIRTGSQFLPKGVKQFINFLPSSIYDPVHCLKSTFEAVEEYDVDPEDLVFEVVETEKIRDLVHLKNIFEHYQRAGIKVALDDIGSGYSTIELLKELKPDYAKIDRDLIRNCHVDSSKLEKVQQLRMVTKEMGIILLAEGIETMEEYNAVQPYVDLAQGYYFGKPMRNPA</sequence>
<evidence type="ECO:0000259" key="1">
    <source>
        <dbReference type="PROSITE" id="PS50883"/>
    </source>
</evidence>
<evidence type="ECO:0000313" key="3">
    <source>
        <dbReference type="Proteomes" id="UP000248214"/>
    </source>
</evidence>
<organism evidence="2 3">
    <name type="scientific">Salipaludibacillus keqinensis</name>
    <dbReference type="NCBI Taxonomy" id="2045207"/>
    <lineage>
        <taxon>Bacteria</taxon>
        <taxon>Bacillati</taxon>
        <taxon>Bacillota</taxon>
        <taxon>Bacilli</taxon>
        <taxon>Bacillales</taxon>
        <taxon>Bacillaceae</taxon>
    </lineage>
</organism>
<evidence type="ECO:0000313" key="2">
    <source>
        <dbReference type="EMBL" id="PYZ93576.1"/>
    </source>
</evidence>
<dbReference type="PANTHER" id="PTHR33121:SF15">
    <property type="entry name" value="BLUE LIGHT- AND TEMPERATURE-REGULATED ANTIREPRESSOR BLUF"/>
    <property type="match status" value="1"/>
</dbReference>
<dbReference type="OrthoDB" id="581425at2"/>
<gene>
    <name evidence="2" type="ORF">CR194_10455</name>
</gene>
<reference evidence="2 3" key="1">
    <citation type="submission" date="2017-10" db="EMBL/GenBank/DDBJ databases">
        <title>Bacillus sp. nov., a halophilic bacterium isolated from a Keqin Lake.</title>
        <authorList>
            <person name="Wang H."/>
        </authorList>
    </citation>
    <scope>NUCLEOTIDE SEQUENCE [LARGE SCALE GENOMIC DNA]</scope>
    <source>
        <strain evidence="2 3">KQ-12</strain>
    </source>
</reference>
<dbReference type="EMBL" id="PDOD01000002">
    <property type="protein sequence ID" value="PYZ93576.1"/>
    <property type="molecule type" value="Genomic_DNA"/>
</dbReference>
<dbReference type="InterPro" id="IPR001633">
    <property type="entry name" value="EAL_dom"/>
</dbReference>
<dbReference type="InterPro" id="IPR050706">
    <property type="entry name" value="Cyclic-di-GMP_PDE-like"/>
</dbReference>
<dbReference type="Gene3D" id="3.20.20.450">
    <property type="entry name" value="EAL domain"/>
    <property type="match status" value="1"/>
</dbReference>
<dbReference type="AlphaFoldDB" id="A0A323TH78"/>
<accession>A0A323TH78</accession>
<dbReference type="InterPro" id="IPR035919">
    <property type="entry name" value="EAL_sf"/>
</dbReference>
<feature type="domain" description="EAL" evidence="1">
    <location>
        <begin position="103"/>
        <end position="345"/>
    </location>
</feature>
<dbReference type="SMART" id="SM00052">
    <property type="entry name" value="EAL"/>
    <property type="match status" value="1"/>
</dbReference>
<proteinExistence type="predicted"/>
<dbReference type="PROSITE" id="PS50883">
    <property type="entry name" value="EAL"/>
    <property type="match status" value="1"/>
</dbReference>
<dbReference type="SUPFAM" id="SSF141868">
    <property type="entry name" value="EAL domain-like"/>
    <property type="match status" value="1"/>
</dbReference>
<dbReference type="Pfam" id="PF00563">
    <property type="entry name" value="EAL"/>
    <property type="match status" value="1"/>
</dbReference>
<keyword evidence="3" id="KW-1185">Reference proteome</keyword>
<comment type="caution">
    <text evidence="2">The sequence shown here is derived from an EMBL/GenBank/DDBJ whole genome shotgun (WGS) entry which is preliminary data.</text>
</comment>
<dbReference type="RefSeq" id="WP_110609608.1">
    <property type="nucleotide sequence ID" value="NZ_PDOD01000002.1"/>
</dbReference>
<dbReference type="CDD" id="cd01948">
    <property type="entry name" value="EAL"/>
    <property type="match status" value="1"/>
</dbReference>
<dbReference type="Proteomes" id="UP000248214">
    <property type="component" value="Unassembled WGS sequence"/>
</dbReference>
<dbReference type="GO" id="GO:0071111">
    <property type="term" value="F:cyclic-guanylate-specific phosphodiesterase activity"/>
    <property type="evidence" value="ECO:0007669"/>
    <property type="project" value="InterPro"/>
</dbReference>